<dbReference type="PANTHER" id="PTHR33170:SF2">
    <property type="entry name" value="OS12G0531500 PROTEIN"/>
    <property type="match status" value="1"/>
</dbReference>
<proteinExistence type="predicted"/>
<reference evidence="2" key="2">
    <citation type="journal article" date="2017" name="Nat. Plants">
        <title>The Aegilops tauschii genome reveals multiple impacts of transposons.</title>
        <authorList>
            <person name="Zhao G."/>
            <person name="Zou C."/>
            <person name="Li K."/>
            <person name="Wang K."/>
            <person name="Li T."/>
            <person name="Gao L."/>
            <person name="Zhang X."/>
            <person name="Wang H."/>
            <person name="Yang Z."/>
            <person name="Liu X."/>
            <person name="Jiang W."/>
            <person name="Mao L."/>
            <person name="Kong X."/>
            <person name="Jiao Y."/>
            <person name="Jia J."/>
        </authorList>
    </citation>
    <scope>NUCLEOTIDE SEQUENCE [LARGE SCALE GENOMIC DNA]</scope>
    <source>
        <strain evidence="2">cv. AL8/78</strain>
    </source>
</reference>
<name>A0A453JPH3_AEGTS</name>
<reference evidence="2" key="1">
    <citation type="journal article" date="2014" name="Science">
        <title>Ancient hybridizations among the ancestral genomes of bread wheat.</title>
        <authorList>
            <consortium name="International Wheat Genome Sequencing Consortium,"/>
            <person name="Marcussen T."/>
            <person name="Sandve S.R."/>
            <person name="Heier L."/>
            <person name="Spannagl M."/>
            <person name="Pfeifer M."/>
            <person name="Jakobsen K.S."/>
            <person name="Wulff B.B."/>
            <person name="Steuernagel B."/>
            <person name="Mayer K.F."/>
            <person name="Olsen O.A."/>
        </authorList>
    </citation>
    <scope>NUCLEOTIDE SEQUENCE [LARGE SCALE GENOMIC DNA]</scope>
    <source>
        <strain evidence="2">cv. AL8/78</strain>
    </source>
</reference>
<dbReference type="Proteomes" id="UP000015105">
    <property type="component" value="Chromosome 5D"/>
</dbReference>
<protein>
    <submittedName>
        <fullName evidence="1">Uncharacterized protein</fullName>
    </submittedName>
</protein>
<sequence length="114" mass="12714">MIEAELNHLCQCVWDWQVTPTSDNSFTMIFPDAISLGYCTHSGDITLALNKLVVDISEPKFDPKAVAVLDMAWILIAGLPDVARSERVIRNMSKILGKVVVVVDEISLRKEEEV</sequence>
<evidence type="ECO:0000313" key="1">
    <source>
        <dbReference type="EnsemblPlants" id="AET5Gv20147500.1"/>
    </source>
</evidence>
<organism evidence="1 2">
    <name type="scientific">Aegilops tauschii subsp. strangulata</name>
    <name type="common">Goatgrass</name>
    <dbReference type="NCBI Taxonomy" id="200361"/>
    <lineage>
        <taxon>Eukaryota</taxon>
        <taxon>Viridiplantae</taxon>
        <taxon>Streptophyta</taxon>
        <taxon>Embryophyta</taxon>
        <taxon>Tracheophyta</taxon>
        <taxon>Spermatophyta</taxon>
        <taxon>Magnoliopsida</taxon>
        <taxon>Liliopsida</taxon>
        <taxon>Poales</taxon>
        <taxon>Poaceae</taxon>
        <taxon>BOP clade</taxon>
        <taxon>Pooideae</taxon>
        <taxon>Triticodae</taxon>
        <taxon>Triticeae</taxon>
        <taxon>Triticinae</taxon>
        <taxon>Aegilops</taxon>
    </lineage>
</organism>
<keyword evidence="2" id="KW-1185">Reference proteome</keyword>
<dbReference type="EnsemblPlants" id="AET5Gv20147500.1">
    <property type="protein sequence ID" value="AET5Gv20147500.1"/>
    <property type="gene ID" value="AET5Gv20147500"/>
</dbReference>
<reference evidence="1" key="4">
    <citation type="submission" date="2019-03" db="UniProtKB">
        <authorList>
            <consortium name="EnsemblPlants"/>
        </authorList>
    </citation>
    <scope>IDENTIFICATION</scope>
</reference>
<reference evidence="1" key="3">
    <citation type="journal article" date="2017" name="Nature">
        <title>Genome sequence of the progenitor of the wheat D genome Aegilops tauschii.</title>
        <authorList>
            <person name="Luo M.C."/>
            <person name="Gu Y.Q."/>
            <person name="Puiu D."/>
            <person name="Wang H."/>
            <person name="Twardziok S.O."/>
            <person name="Deal K.R."/>
            <person name="Huo N."/>
            <person name="Zhu T."/>
            <person name="Wang L."/>
            <person name="Wang Y."/>
            <person name="McGuire P.E."/>
            <person name="Liu S."/>
            <person name="Long H."/>
            <person name="Ramasamy R.K."/>
            <person name="Rodriguez J.C."/>
            <person name="Van S.L."/>
            <person name="Yuan L."/>
            <person name="Wang Z."/>
            <person name="Xia Z."/>
            <person name="Xiao L."/>
            <person name="Anderson O.D."/>
            <person name="Ouyang S."/>
            <person name="Liang Y."/>
            <person name="Zimin A.V."/>
            <person name="Pertea G."/>
            <person name="Qi P."/>
            <person name="Bennetzen J.L."/>
            <person name="Dai X."/>
            <person name="Dawson M.W."/>
            <person name="Muller H.G."/>
            <person name="Kugler K."/>
            <person name="Rivarola-Duarte L."/>
            <person name="Spannagl M."/>
            <person name="Mayer K.F.X."/>
            <person name="Lu F.H."/>
            <person name="Bevan M.W."/>
            <person name="Leroy P."/>
            <person name="Li P."/>
            <person name="You F.M."/>
            <person name="Sun Q."/>
            <person name="Liu Z."/>
            <person name="Lyons E."/>
            <person name="Wicker T."/>
            <person name="Salzberg S.L."/>
            <person name="Devos K.M."/>
            <person name="Dvorak J."/>
        </authorList>
    </citation>
    <scope>NUCLEOTIDE SEQUENCE [LARGE SCALE GENOMIC DNA]</scope>
    <source>
        <strain evidence="1">cv. AL8/78</strain>
    </source>
</reference>
<evidence type="ECO:0000313" key="2">
    <source>
        <dbReference type="Proteomes" id="UP000015105"/>
    </source>
</evidence>
<dbReference type="Gramene" id="AET5Gv20147500.1">
    <property type="protein sequence ID" value="AET5Gv20147500.1"/>
    <property type="gene ID" value="AET5Gv20147500"/>
</dbReference>
<dbReference type="AlphaFoldDB" id="A0A453JPH3"/>
<accession>A0A453JPH3</accession>
<reference evidence="1" key="5">
    <citation type="journal article" date="2021" name="G3 (Bethesda)">
        <title>Aegilops tauschii genome assembly Aet v5.0 features greater sequence contiguity and improved annotation.</title>
        <authorList>
            <person name="Wang L."/>
            <person name="Zhu T."/>
            <person name="Rodriguez J.C."/>
            <person name="Deal K.R."/>
            <person name="Dubcovsky J."/>
            <person name="McGuire P.E."/>
            <person name="Lux T."/>
            <person name="Spannagl M."/>
            <person name="Mayer K.F.X."/>
            <person name="Baldrich P."/>
            <person name="Meyers B.C."/>
            <person name="Huo N."/>
            <person name="Gu Y.Q."/>
            <person name="Zhou H."/>
            <person name="Devos K.M."/>
            <person name="Bennetzen J.L."/>
            <person name="Unver T."/>
            <person name="Budak H."/>
            <person name="Gulick P.J."/>
            <person name="Galiba G."/>
            <person name="Kalapos B."/>
            <person name="Nelson D.R."/>
            <person name="Li P."/>
            <person name="You F.M."/>
            <person name="Luo M.C."/>
            <person name="Dvorak J."/>
        </authorList>
    </citation>
    <scope>NUCLEOTIDE SEQUENCE [LARGE SCALE GENOMIC DNA]</scope>
    <source>
        <strain evidence="1">cv. AL8/78</strain>
    </source>
</reference>
<dbReference type="PANTHER" id="PTHR33170">
    <property type="entry name" value="DUF4283 DOMAIN-CONTAINING PROTEIN-RELATED"/>
    <property type="match status" value="1"/>
</dbReference>